<accession>A0AAN6G6R7</accession>
<evidence type="ECO:0000256" key="2">
    <source>
        <dbReference type="SAM" id="Phobius"/>
    </source>
</evidence>
<organism evidence="3 4">
    <name type="scientific">Tilletia horrida</name>
    <dbReference type="NCBI Taxonomy" id="155126"/>
    <lineage>
        <taxon>Eukaryota</taxon>
        <taxon>Fungi</taxon>
        <taxon>Dikarya</taxon>
        <taxon>Basidiomycota</taxon>
        <taxon>Ustilaginomycotina</taxon>
        <taxon>Exobasidiomycetes</taxon>
        <taxon>Tilletiales</taxon>
        <taxon>Tilletiaceae</taxon>
        <taxon>Tilletia</taxon>
    </lineage>
</organism>
<keyword evidence="2" id="KW-1133">Transmembrane helix</keyword>
<keyword evidence="2" id="KW-0472">Membrane</keyword>
<evidence type="ECO:0000313" key="3">
    <source>
        <dbReference type="EMBL" id="KAK0523905.1"/>
    </source>
</evidence>
<feature type="region of interest" description="Disordered" evidence="1">
    <location>
        <begin position="707"/>
        <end position="731"/>
    </location>
</feature>
<feature type="region of interest" description="Disordered" evidence="1">
    <location>
        <begin position="1"/>
        <end position="55"/>
    </location>
</feature>
<feature type="transmembrane region" description="Helical" evidence="2">
    <location>
        <begin position="638"/>
        <end position="663"/>
    </location>
</feature>
<feature type="transmembrane region" description="Helical" evidence="2">
    <location>
        <begin position="275"/>
        <end position="296"/>
    </location>
</feature>
<keyword evidence="4" id="KW-1185">Reference proteome</keyword>
<feature type="compositionally biased region" description="Polar residues" evidence="1">
    <location>
        <begin position="708"/>
        <end position="731"/>
    </location>
</feature>
<evidence type="ECO:0000256" key="1">
    <source>
        <dbReference type="SAM" id="MobiDB-lite"/>
    </source>
</evidence>
<feature type="transmembrane region" description="Helical" evidence="2">
    <location>
        <begin position="108"/>
        <end position="132"/>
    </location>
</feature>
<feature type="compositionally biased region" description="Basic and acidic residues" evidence="1">
    <location>
        <begin position="1"/>
        <end position="11"/>
    </location>
</feature>
<proteinExistence type="predicted"/>
<name>A0AAN6G6R7_9BASI</name>
<keyword evidence="2" id="KW-0812">Transmembrane</keyword>
<dbReference type="AlphaFoldDB" id="A0AAN6G6R7"/>
<sequence length="847" mass="89907">MDARPALRRTEFGSYADGLADADGDELPPPPPLHSLAVRRGSDDSDLTMAPADDEQNATRALSKYKLESRENLILHSRMTTSNASAAAPESAHLLHASQSERRFVPPLMLLGPVLGVLFLTAGMATGMAIWIKIHMLPLSSDGVIYVREGAETEGDRTYRDPVLGDTATLRFEEQIAHATTLSISSAISTLVGNSVFPLMGLVTYSLASSWLQLQTDIARRRSLALSEQLPTPLQYALLTQICGANSFEAVYNTLRHMVRSRAHRTTIPSILKQAFAWLSALLLLTTSIAGLDVYLHESMRTVQVLDINSTVSMHNFSWALNTSLCEPTTLSLQQSPCLVGAPLLASGVPTWAALYGFPIDYVGPEGWLVANNASKDHGVFSTSSVSLPGNPAPQSLSFVVSPQVRAEDIFESSSIGMSSQCRMITQDCHPTANSFNCADAGEPQISIGATTTTYPSGVQGSNLGSNLYISDSHGTAMLGAASQMGAQTNPLPVSALLTYSSQLDVGPETEGFENFIVNSGGGGPASTTWMYGALACSVTLYDLEMSYFNASYSFDQIRPADAGLLHALSGPVISGAITDAVASSLARVAGRVSADEFADLFGVALSYNTLAFMAGMLQPQPVKVNSWKPILASQYSLPALLAYLALLYAYAICAVVLFFWAWGMSSDCVEYNDPLTGTRMSVPAVVLAQRQLMDPGHIIALHLGNGSAPTSTSSKPTNSGPSSAIMTPSSSRTGLVYGCDLEKTGSASSHSDPPRAPPSSSYSFSSGGGSGSSASTTAAVRTISTDLLGLFDESALAERVVVGLEAHGKGFGVWPVQRAPGAVGQDERNRDSLLRTQNLFWHHHSR</sequence>
<evidence type="ECO:0000313" key="4">
    <source>
        <dbReference type="Proteomes" id="UP001176521"/>
    </source>
</evidence>
<dbReference type="EMBL" id="JAPDMQ010000482">
    <property type="protein sequence ID" value="KAK0523905.1"/>
    <property type="molecule type" value="Genomic_DNA"/>
</dbReference>
<comment type="caution">
    <text evidence="3">The sequence shown here is derived from an EMBL/GenBank/DDBJ whole genome shotgun (WGS) entry which is preliminary data.</text>
</comment>
<feature type="transmembrane region" description="Helical" evidence="2">
    <location>
        <begin position="196"/>
        <end position="214"/>
    </location>
</feature>
<feature type="region of interest" description="Disordered" evidence="1">
    <location>
        <begin position="745"/>
        <end position="776"/>
    </location>
</feature>
<dbReference type="Proteomes" id="UP001176521">
    <property type="component" value="Unassembled WGS sequence"/>
</dbReference>
<reference evidence="3" key="1">
    <citation type="journal article" date="2023" name="PhytoFront">
        <title>Draft Genome Resources of Seven Strains of Tilletia horrida, Causal Agent of Kernel Smut of Rice.</title>
        <authorList>
            <person name="Khanal S."/>
            <person name="Antony Babu S."/>
            <person name="Zhou X.G."/>
        </authorList>
    </citation>
    <scope>NUCLEOTIDE SEQUENCE</scope>
    <source>
        <strain evidence="3">TX3</strain>
    </source>
</reference>
<gene>
    <name evidence="3" type="ORF">OC842_006002</name>
</gene>
<protein>
    <submittedName>
        <fullName evidence="3">Uncharacterized protein</fullName>
    </submittedName>
</protein>